<evidence type="ECO:0000256" key="2">
    <source>
        <dbReference type="SAM" id="Phobius"/>
    </source>
</evidence>
<feature type="transmembrane region" description="Helical" evidence="2">
    <location>
        <begin position="89"/>
        <end position="108"/>
    </location>
</feature>
<proteinExistence type="predicted"/>
<keyword evidence="2" id="KW-0812">Transmembrane</keyword>
<protein>
    <submittedName>
        <fullName evidence="3">Uncharacterized protein</fullName>
    </submittedName>
</protein>
<keyword evidence="2" id="KW-1133">Transmembrane helix</keyword>
<dbReference type="Proteomes" id="UP001299546">
    <property type="component" value="Unassembled WGS sequence"/>
</dbReference>
<keyword evidence="2" id="KW-0472">Membrane</keyword>
<accession>A0ABS8DDR4</accession>
<feature type="compositionally biased region" description="Basic and acidic residues" evidence="1">
    <location>
        <begin position="45"/>
        <end position="81"/>
    </location>
</feature>
<sequence length="340" mass="37756">MGKRCSLCGGKLVDNVCVECGLDNSKSDDSYTWGKSTCETKPMTHVHDEKEDPLAEKTMTEDARRAAETKKKQRAGYDNKSKKNTPAQILTVLVFIVTIGGAVIPWIGEKITQFQEPEQEVWSSEPVMQQDPYFGITREIPETGEPYSVTLGAGLYKCGVHIPEGVYRVALEGGSGSLNVEDEVNYISLFYSFGSDSEIEEIREADDVRIYKGALVTILDNVTLRFETENAQMELGGIANPNTESRTLEEQFVVGKDIPAGVYDVYCEEGSGIFEYYIPMDGYDSYEGKLIGDSQSTFPRTFKNVVLPDGVEVTITGMKVTLTPSEIIESVDYDKFYSDM</sequence>
<reference evidence="3 4" key="1">
    <citation type="submission" date="2021-10" db="EMBL/GenBank/DDBJ databases">
        <title>Collection of gut derived symbiotic bacterial strains cultured from healthy donors.</title>
        <authorList>
            <person name="Lin H."/>
            <person name="Littmann E."/>
            <person name="Kohout C."/>
            <person name="Pamer E.G."/>
        </authorList>
    </citation>
    <scope>NUCLEOTIDE SEQUENCE [LARGE SCALE GENOMIC DNA]</scope>
    <source>
        <strain evidence="3 4">DFI.1.165</strain>
    </source>
</reference>
<evidence type="ECO:0000313" key="4">
    <source>
        <dbReference type="Proteomes" id="UP001299546"/>
    </source>
</evidence>
<name>A0ABS8DDR4_9FIRM</name>
<evidence type="ECO:0000313" key="3">
    <source>
        <dbReference type="EMBL" id="MCB7386568.1"/>
    </source>
</evidence>
<dbReference type="EMBL" id="JAJCIS010000002">
    <property type="protein sequence ID" value="MCB7386568.1"/>
    <property type="molecule type" value="Genomic_DNA"/>
</dbReference>
<keyword evidence="4" id="KW-1185">Reference proteome</keyword>
<dbReference type="RefSeq" id="WP_066736683.1">
    <property type="nucleotide sequence ID" value="NZ_JAJCIQ010000002.1"/>
</dbReference>
<organism evidence="3 4">
    <name type="scientific">Bariatricus massiliensis</name>
    <dbReference type="NCBI Taxonomy" id="1745713"/>
    <lineage>
        <taxon>Bacteria</taxon>
        <taxon>Bacillati</taxon>
        <taxon>Bacillota</taxon>
        <taxon>Clostridia</taxon>
        <taxon>Lachnospirales</taxon>
        <taxon>Lachnospiraceae</taxon>
        <taxon>Bariatricus</taxon>
    </lineage>
</organism>
<gene>
    <name evidence="3" type="ORF">LIZ65_04650</name>
</gene>
<evidence type="ECO:0000256" key="1">
    <source>
        <dbReference type="SAM" id="MobiDB-lite"/>
    </source>
</evidence>
<feature type="region of interest" description="Disordered" evidence="1">
    <location>
        <begin position="44"/>
        <end position="82"/>
    </location>
</feature>
<comment type="caution">
    <text evidence="3">The sequence shown here is derived from an EMBL/GenBank/DDBJ whole genome shotgun (WGS) entry which is preliminary data.</text>
</comment>